<name>A0A099L633_COLPS</name>
<evidence type="ECO:0000313" key="2">
    <source>
        <dbReference type="Proteomes" id="UP000029868"/>
    </source>
</evidence>
<comment type="caution">
    <text evidence="1">The sequence shown here is derived from an EMBL/GenBank/DDBJ whole genome shotgun (WGS) entry which is preliminary data.</text>
</comment>
<dbReference type="Proteomes" id="UP000029868">
    <property type="component" value="Unassembled WGS sequence"/>
</dbReference>
<organism evidence="1 2">
    <name type="scientific">Colwellia psychrerythraea</name>
    <name type="common">Vibrio psychroerythus</name>
    <dbReference type="NCBI Taxonomy" id="28229"/>
    <lineage>
        <taxon>Bacteria</taxon>
        <taxon>Pseudomonadati</taxon>
        <taxon>Pseudomonadota</taxon>
        <taxon>Gammaproteobacteria</taxon>
        <taxon>Alteromonadales</taxon>
        <taxon>Colwelliaceae</taxon>
        <taxon>Colwellia</taxon>
    </lineage>
</organism>
<evidence type="ECO:0000313" key="1">
    <source>
        <dbReference type="EMBL" id="KGJ97582.1"/>
    </source>
</evidence>
<protein>
    <submittedName>
        <fullName evidence="1">Uncharacterized protein</fullName>
    </submittedName>
</protein>
<proteinExistence type="predicted"/>
<gene>
    <name evidence="1" type="ORF">GAB14E_1171</name>
</gene>
<sequence>MKPMTDYWRGVLIEHLQSLEDEQWRTIKLLDDGT</sequence>
<dbReference type="EMBL" id="JQEC01000002">
    <property type="protein sequence ID" value="KGJ97582.1"/>
    <property type="molecule type" value="Genomic_DNA"/>
</dbReference>
<dbReference type="AlphaFoldDB" id="A0A099L633"/>
<reference evidence="1 2" key="1">
    <citation type="submission" date="2014-08" db="EMBL/GenBank/DDBJ databases">
        <title>Genomic and Phenotypic Diversity of Colwellia psychrerythraea strains from Disparate Marine Basins.</title>
        <authorList>
            <person name="Techtmann S.M."/>
            <person name="Stelling S.C."/>
            <person name="Utturkar S.M."/>
            <person name="Alshibli N."/>
            <person name="Harris A."/>
            <person name="Brown S.D."/>
            <person name="Hazen T.C."/>
        </authorList>
    </citation>
    <scope>NUCLEOTIDE SEQUENCE [LARGE SCALE GENOMIC DNA]</scope>
    <source>
        <strain evidence="1 2">GAB14E</strain>
    </source>
</reference>
<accession>A0A099L633</accession>